<evidence type="ECO:0000313" key="2">
    <source>
        <dbReference type="Proteomes" id="UP000253729"/>
    </source>
</evidence>
<sequence>MLTCTPFAWSAFEGKHRWHTCVSAVVDFRLSFPLCLLQGLQLISDWLIEFLPSVSQILDSVSKLCGHGMTNAVCLCPGGP</sequence>
<keyword evidence="2" id="KW-1185">Reference proteome</keyword>
<evidence type="ECO:0000313" key="1">
    <source>
        <dbReference type="EMBL" id="RDH33763.1"/>
    </source>
</evidence>
<dbReference type="RefSeq" id="XP_026626785.1">
    <property type="nucleotide sequence ID" value="XM_026766068.1"/>
</dbReference>
<dbReference type="GeneID" id="38134424"/>
<accession>A0A3F3Q3K2</accession>
<dbReference type="EMBL" id="KZ852045">
    <property type="protein sequence ID" value="RDH33763.1"/>
    <property type="molecule type" value="Genomic_DNA"/>
</dbReference>
<organism evidence="1 2">
    <name type="scientific">Aspergillus welwitschiae</name>
    <dbReference type="NCBI Taxonomy" id="1341132"/>
    <lineage>
        <taxon>Eukaryota</taxon>
        <taxon>Fungi</taxon>
        <taxon>Dikarya</taxon>
        <taxon>Ascomycota</taxon>
        <taxon>Pezizomycotina</taxon>
        <taxon>Eurotiomycetes</taxon>
        <taxon>Eurotiomycetidae</taxon>
        <taxon>Eurotiales</taxon>
        <taxon>Aspergillaceae</taxon>
        <taxon>Aspergillus</taxon>
        <taxon>Aspergillus subgen. Circumdati</taxon>
    </lineage>
</organism>
<name>A0A3F3Q3K2_9EURO</name>
<dbReference type="AlphaFoldDB" id="A0A3F3Q3K2"/>
<gene>
    <name evidence="1" type="ORF">BDQ94DRAFT_142618</name>
</gene>
<protein>
    <submittedName>
        <fullName evidence="1">Uncharacterized protein</fullName>
    </submittedName>
</protein>
<reference evidence="1 2" key="1">
    <citation type="submission" date="2018-07" db="EMBL/GenBank/DDBJ databases">
        <title>The genomes of Aspergillus section Nigri reveals drivers in fungal speciation.</title>
        <authorList>
            <consortium name="DOE Joint Genome Institute"/>
            <person name="Vesth T.C."/>
            <person name="Nybo J."/>
            <person name="Theobald S."/>
            <person name="Brandl J."/>
            <person name="Frisvad J.C."/>
            <person name="Nielsen K.F."/>
            <person name="Lyhne E.K."/>
            <person name="Kogle M.E."/>
            <person name="Kuo A."/>
            <person name="Riley R."/>
            <person name="Clum A."/>
            <person name="Nolan M."/>
            <person name="Lipzen A."/>
            <person name="Salamov A."/>
            <person name="Henrissat B."/>
            <person name="Wiebenga A."/>
            <person name="De vries R.P."/>
            <person name="Grigoriev I.V."/>
            <person name="Mortensen U.H."/>
            <person name="Andersen M.R."/>
            <person name="Baker S.E."/>
        </authorList>
    </citation>
    <scope>NUCLEOTIDE SEQUENCE [LARGE SCALE GENOMIC DNA]</scope>
    <source>
        <strain evidence="1 2">CBS 139.54b</strain>
    </source>
</reference>
<proteinExistence type="predicted"/>
<dbReference type="Proteomes" id="UP000253729">
    <property type="component" value="Unassembled WGS sequence"/>
</dbReference>